<sequence length="300" mass="33981">MAAWYEDSALLRDEVARAIGGYKGQVAERWHVIPVGCKKFSVEDEAMRMLVDDPETPLGLRASAQHGKFDVDDDEVTRCILRLGDMVGHDDPDLLYGMDVFTYIQFDVEDAAGKFFHFDMIMNEGNADANTGFFAIVFNRSSEKEEVAHCMTHDDSETKITWLDESMLQRYAPHDGLLPPTTDKHLPRHSCADATYRDLHHEFFESSMGLCGIALGHDDDMNQLELLTAVAAKLSEKPAFFPTVVPKDLMEKTKAAYLKEVLHGVPNDVWQLTGDYLSSATLYHDRDVSRPFRDVDRWND</sequence>
<organism evidence="1">
    <name type="scientific">Aphanomyces invadans</name>
    <dbReference type="NCBI Taxonomy" id="157072"/>
    <lineage>
        <taxon>Eukaryota</taxon>
        <taxon>Sar</taxon>
        <taxon>Stramenopiles</taxon>
        <taxon>Oomycota</taxon>
        <taxon>Saprolegniomycetes</taxon>
        <taxon>Saprolegniales</taxon>
        <taxon>Verrucalvaceae</taxon>
        <taxon>Aphanomyces</taxon>
    </lineage>
</organism>
<dbReference type="AlphaFoldDB" id="A0A024U6Y2"/>
<evidence type="ECO:0000313" key="2">
    <source>
        <dbReference type="EMBL" id="RHY23035.1"/>
    </source>
</evidence>
<reference evidence="1" key="1">
    <citation type="submission" date="2013-12" db="EMBL/GenBank/DDBJ databases">
        <title>The Genome Sequence of Aphanomyces invadans NJM9701.</title>
        <authorList>
            <consortium name="The Broad Institute Genomics Platform"/>
            <person name="Russ C."/>
            <person name="Tyler B."/>
            <person name="van West P."/>
            <person name="Dieguez-Uribeondo J."/>
            <person name="Young S.K."/>
            <person name="Zeng Q."/>
            <person name="Gargeya S."/>
            <person name="Fitzgerald M."/>
            <person name="Abouelleil A."/>
            <person name="Alvarado L."/>
            <person name="Chapman S.B."/>
            <person name="Gainer-Dewar J."/>
            <person name="Goldberg J."/>
            <person name="Griggs A."/>
            <person name="Gujja S."/>
            <person name="Hansen M."/>
            <person name="Howarth C."/>
            <person name="Imamovic A."/>
            <person name="Ireland A."/>
            <person name="Larimer J."/>
            <person name="McCowan C."/>
            <person name="Murphy C."/>
            <person name="Pearson M."/>
            <person name="Poon T.W."/>
            <person name="Priest M."/>
            <person name="Roberts A."/>
            <person name="Saif S."/>
            <person name="Shea T."/>
            <person name="Sykes S."/>
            <person name="Wortman J."/>
            <person name="Nusbaum C."/>
            <person name="Birren B."/>
        </authorList>
    </citation>
    <scope>NUCLEOTIDE SEQUENCE [LARGE SCALE GENOMIC DNA]</scope>
    <source>
        <strain evidence="1">NJM9701</strain>
    </source>
</reference>
<protein>
    <submittedName>
        <fullName evidence="1">Uncharacterized protein</fullName>
    </submittedName>
</protein>
<dbReference type="OrthoDB" id="59022at2759"/>
<dbReference type="VEuPathDB" id="FungiDB:H310_05754"/>
<evidence type="ECO:0000313" key="1">
    <source>
        <dbReference type="EMBL" id="ETW02186.1"/>
    </source>
</evidence>
<reference evidence="2 3" key="2">
    <citation type="submission" date="2018-08" db="EMBL/GenBank/DDBJ databases">
        <title>Aphanomyces genome sequencing and annotation.</title>
        <authorList>
            <person name="Minardi D."/>
            <person name="Oidtmann B."/>
            <person name="Van Der Giezen M."/>
            <person name="Studholme D.J."/>
        </authorList>
    </citation>
    <scope>NUCLEOTIDE SEQUENCE [LARGE SCALE GENOMIC DNA]</scope>
    <source>
        <strain evidence="2 3">NJM0002</strain>
    </source>
</reference>
<evidence type="ECO:0000313" key="3">
    <source>
        <dbReference type="Proteomes" id="UP000285060"/>
    </source>
</evidence>
<gene>
    <name evidence="2" type="ORF">DYB32_009322</name>
    <name evidence="1" type="ORF">H310_05754</name>
</gene>
<keyword evidence="3" id="KW-1185">Reference proteome</keyword>
<name>A0A024U6Y2_9STRA</name>
<dbReference type="EMBL" id="QUSY01001934">
    <property type="protein sequence ID" value="RHY23035.1"/>
    <property type="molecule type" value="Genomic_DNA"/>
</dbReference>
<dbReference type="Proteomes" id="UP000285060">
    <property type="component" value="Unassembled WGS sequence"/>
</dbReference>
<dbReference type="EMBL" id="KI913961">
    <property type="protein sequence ID" value="ETW02186.1"/>
    <property type="molecule type" value="Genomic_DNA"/>
</dbReference>
<dbReference type="RefSeq" id="XP_008868791.1">
    <property type="nucleotide sequence ID" value="XM_008870569.1"/>
</dbReference>
<accession>A0A024U6Y2</accession>
<proteinExistence type="predicted"/>
<dbReference type="GeneID" id="20082804"/>